<protein>
    <submittedName>
        <fullName evidence="1">Uncharacterized protein</fullName>
    </submittedName>
</protein>
<proteinExistence type="predicted"/>
<evidence type="ECO:0000313" key="1">
    <source>
        <dbReference type="EMBL" id="KAJ0016938.1"/>
    </source>
</evidence>
<gene>
    <name evidence="1" type="ORF">Pint_09582</name>
</gene>
<keyword evidence="2" id="KW-1185">Reference proteome</keyword>
<dbReference type="Proteomes" id="UP001163603">
    <property type="component" value="Chromosome 12"/>
</dbReference>
<evidence type="ECO:0000313" key="2">
    <source>
        <dbReference type="Proteomes" id="UP001163603"/>
    </source>
</evidence>
<accession>A0ACC0XEX0</accession>
<sequence>MGDSTTGEEADDVALSVVLEKLNFNFNSSTAKMQVLFSLVHLLCNTNTSIHMLGIVYRKSRTLS</sequence>
<dbReference type="EMBL" id="CM047747">
    <property type="protein sequence ID" value="KAJ0016938.1"/>
    <property type="molecule type" value="Genomic_DNA"/>
</dbReference>
<name>A0ACC0XEX0_9ROSI</name>
<comment type="caution">
    <text evidence="1">The sequence shown here is derived from an EMBL/GenBank/DDBJ whole genome shotgun (WGS) entry which is preliminary data.</text>
</comment>
<organism evidence="1 2">
    <name type="scientific">Pistacia integerrima</name>
    <dbReference type="NCBI Taxonomy" id="434235"/>
    <lineage>
        <taxon>Eukaryota</taxon>
        <taxon>Viridiplantae</taxon>
        <taxon>Streptophyta</taxon>
        <taxon>Embryophyta</taxon>
        <taxon>Tracheophyta</taxon>
        <taxon>Spermatophyta</taxon>
        <taxon>Magnoliopsida</taxon>
        <taxon>eudicotyledons</taxon>
        <taxon>Gunneridae</taxon>
        <taxon>Pentapetalae</taxon>
        <taxon>rosids</taxon>
        <taxon>malvids</taxon>
        <taxon>Sapindales</taxon>
        <taxon>Anacardiaceae</taxon>
        <taxon>Pistacia</taxon>
    </lineage>
</organism>
<reference evidence="2" key="1">
    <citation type="journal article" date="2023" name="G3 (Bethesda)">
        <title>Genome assembly and association tests identify interacting loci associated with vigor, precocity, and sex in interspecific pistachio rootstocks.</title>
        <authorList>
            <person name="Palmer W."/>
            <person name="Jacygrad E."/>
            <person name="Sagayaradj S."/>
            <person name="Cavanaugh K."/>
            <person name="Han R."/>
            <person name="Bertier L."/>
            <person name="Beede B."/>
            <person name="Kafkas S."/>
            <person name="Golino D."/>
            <person name="Preece J."/>
            <person name="Michelmore R."/>
        </authorList>
    </citation>
    <scope>NUCLEOTIDE SEQUENCE [LARGE SCALE GENOMIC DNA]</scope>
</reference>